<dbReference type="InterPro" id="IPR014044">
    <property type="entry name" value="CAP_dom"/>
</dbReference>
<reference evidence="2" key="1">
    <citation type="journal article" date="2015" name="Nature">
        <title>Complex archaea that bridge the gap between prokaryotes and eukaryotes.</title>
        <authorList>
            <person name="Spang A."/>
            <person name="Saw J.H."/>
            <person name="Jorgensen S.L."/>
            <person name="Zaremba-Niedzwiedzka K."/>
            <person name="Martijn J."/>
            <person name="Lind A.E."/>
            <person name="van Eijk R."/>
            <person name="Schleper C."/>
            <person name="Guy L."/>
            <person name="Ettema T.J."/>
        </authorList>
    </citation>
    <scope>NUCLEOTIDE SEQUENCE</scope>
</reference>
<dbReference type="Pfam" id="PF00188">
    <property type="entry name" value="CAP"/>
    <property type="match status" value="1"/>
</dbReference>
<dbReference type="CDD" id="cd05379">
    <property type="entry name" value="CAP_bacterial"/>
    <property type="match status" value="1"/>
</dbReference>
<feature type="domain" description="SCP" evidence="1">
    <location>
        <begin position="57"/>
        <end position="199"/>
    </location>
</feature>
<organism evidence="2">
    <name type="scientific">marine sediment metagenome</name>
    <dbReference type="NCBI Taxonomy" id="412755"/>
    <lineage>
        <taxon>unclassified sequences</taxon>
        <taxon>metagenomes</taxon>
        <taxon>ecological metagenomes</taxon>
    </lineage>
</organism>
<comment type="caution">
    <text evidence="2">The sequence shown here is derived from an EMBL/GenBank/DDBJ whole genome shotgun (WGS) entry which is preliminary data.</text>
</comment>
<evidence type="ECO:0000259" key="1">
    <source>
        <dbReference type="Pfam" id="PF00188"/>
    </source>
</evidence>
<dbReference type="Gene3D" id="3.40.33.10">
    <property type="entry name" value="CAP"/>
    <property type="match status" value="1"/>
</dbReference>
<dbReference type="EMBL" id="LAZR01020669">
    <property type="protein sequence ID" value="KKL88068.1"/>
    <property type="molecule type" value="Genomic_DNA"/>
</dbReference>
<dbReference type="AlphaFoldDB" id="A0A0F9FP82"/>
<dbReference type="PANTHER" id="PTHR31157:SF1">
    <property type="entry name" value="SCP DOMAIN-CONTAINING PROTEIN"/>
    <property type="match status" value="1"/>
</dbReference>
<gene>
    <name evidence="2" type="ORF">LCGC14_1928430</name>
</gene>
<proteinExistence type="predicted"/>
<dbReference type="SUPFAM" id="SSF55797">
    <property type="entry name" value="PR-1-like"/>
    <property type="match status" value="1"/>
</dbReference>
<name>A0A0F9FP82_9ZZZZ</name>
<dbReference type="InterPro" id="IPR035940">
    <property type="entry name" value="CAP_sf"/>
</dbReference>
<protein>
    <recommendedName>
        <fullName evidence="1">SCP domain-containing protein</fullName>
    </recommendedName>
</protein>
<sequence length="204" mass="22960">MASRRIRINRTLLPAITLAALALALFHMQANARTESAISEAHVSKERAYALEPLIHDMVNEIRHERGLGLLFQDHDLNLIALAHSKDMAKRNFFSHINPDGSSPDDRARLAGFTCEIRVGKTVYSMGENLGKVSIYEGYRYDPDSGEVMEYDMRSDEAIAKSVVTAWMESPGHRENVLREFWEAEGLGIHITQDGMVLVTQLFC</sequence>
<accession>A0A0F9FP82</accession>
<evidence type="ECO:0000313" key="2">
    <source>
        <dbReference type="EMBL" id="KKL88068.1"/>
    </source>
</evidence>
<dbReference type="PANTHER" id="PTHR31157">
    <property type="entry name" value="SCP DOMAIN-CONTAINING PROTEIN"/>
    <property type="match status" value="1"/>
</dbReference>